<evidence type="ECO:0000313" key="1">
    <source>
        <dbReference type="EMBL" id="RHA76969.1"/>
    </source>
</evidence>
<dbReference type="AlphaFoldDB" id="A0A413T1W4"/>
<dbReference type="PROSITE" id="PS51257">
    <property type="entry name" value="PROKAR_LIPOPROTEIN"/>
    <property type="match status" value="1"/>
</dbReference>
<evidence type="ECO:0000313" key="2">
    <source>
        <dbReference type="Proteomes" id="UP000283855"/>
    </source>
</evidence>
<proteinExistence type="predicted"/>
<comment type="caution">
    <text evidence="1">The sequence shown here is derived from an EMBL/GenBank/DDBJ whole genome shotgun (WGS) entry which is preliminary data.</text>
</comment>
<reference evidence="1 2" key="1">
    <citation type="submission" date="2018-08" db="EMBL/GenBank/DDBJ databases">
        <title>A genome reference for cultivated species of the human gut microbiota.</title>
        <authorList>
            <person name="Zou Y."/>
            <person name="Xue W."/>
            <person name="Luo G."/>
        </authorList>
    </citation>
    <scope>NUCLEOTIDE SEQUENCE [LARGE SCALE GENOMIC DNA]</scope>
    <source>
        <strain evidence="1 2">AM42-38</strain>
    </source>
</reference>
<dbReference type="RefSeq" id="WP_008140416.1">
    <property type="nucleotide sequence ID" value="NZ_CALUFP010000031.1"/>
</dbReference>
<name>A0A413T1W4_9BACT</name>
<dbReference type="EMBL" id="QSFT01000008">
    <property type="protein sequence ID" value="RHA76969.1"/>
    <property type="molecule type" value="Genomic_DNA"/>
</dbReference>
<dbReference type="Pfam" id="PF04390">
    <property type="entry name" value="LptE"/>
    <property type="match status" value="1"/>
</dbReference>
<dbReference type="Proteomes" id="UP000283855">
    <property type="component" value="Unassembled WGS sequence"/>
</dbReference>
<dbReference type="GO" id="GO:0043165">
    <property type="term" value="P:Gram-negative-bacterium-type cell outer membrane assembly"/>
    <property type="evidence" value="ECO:0007669"/>
    <property type="project" value="InterPro"/>
</dbReference>
<dbReference type="GO" id="GO:0019867">
    <property type="term" value="C:outer membrane"/>
    <property type="evidence" value="ECO:0007669"/>
    <property type="project" value="InterPro"/>
</dbReference>
<gene>
    <name evidence="1" type="ORF">DW921_05490</name>
</gene>
<protein>
    <recommendedName>
        <fullName evidence="3">Lipopolysaccharide-assembly</fullName>
    </recommendedName>
</protein>
<dbReference type="InterPro" id="IPR007485">
    <property type="entry name" value="LPS_assembly_LptE"/>
</dbReference>
<organism evidence="1 2">
    <name type="scientific">Phocaeicola coprophilus</name>
    <dbReference type="NCBI Taxonomy" id="387090"/>
    <lineage>
        <taxon>Bacteria</taxon>
        <taxon>Pseudomonadati</taxon>
        <taxon>Bacteroidota</taxon>
        <taxon>Bacteroidia</taxon>
        <taxon>Bacteroidales</taxon>
        <taxon>Bacteroidaceae</taxon>
        <taxon>Phocaeicola</taxon>
    </lineage>
</organism>
<accession>A0A413T1W4</accession>
<sequence length="177" mass="20212">MDLIKKYRKRVWLLASVMMVALTACTISYKFNGSSINYEKTKTISFENFPNRSAAFVWGPMESMFNTALQDIFMQQTRLKQVRQGGDLELSGEITNYDAINKGIGSDGYSTMAELRMTVNVRFVNNANHAEDFDNRQFSASREYDASQQLSAVQEELVNQMIDEIVEQIFNATVANW</sequence>
<evidence type="ECO:0008006" key="3">
    <source>
        <dbReference type="Google" id="ProtNLM"/>
    </source>
</evidence>